<evidence type="ECO:0008006" key="3">
    <source>
        <dbReference type="Google" id="ProtNLM"/>
    </source>
</evidence>
<evidence type="ECO:0000313" key="1">
    <source>
        <dbReference type="EMBL" id="CAI0558265.1"/>
    </source>
</evidence>
<evidence type="ECO:0000313" key="2">
    <source>
        <dbReference type="Proteomes" id="UP001154282"/>
    </source>
</evidence>
<accession>A0AAV0RKV7</accession>
<dbReference type="Proteomes" id="UP001154282">
    <property type="component" value="Unassembled WGS sequence"/>
</dbReference>
<dbReference type="EMBL" id="CAMGYJ010000011">
    <property type="protein sequence ID" value="CAI0558265.1"/>
    <property type="molecule type" value="Genomic_DNA"/>
</dbReference>
<reference evidence="1" key="1">
    <citation type="submission" date="2022-08" db="EMBL/GenBank/DDBJ databases">
        <authorList>
            <person name="Gutierrez-Valencia J."/>
        </authorList>
    </citation>
    <scope>NUCLEOTIDE SEQUENCE</scope>
</reference>
<gene>
    <name evidence="1" type="ORF">LITE_LOCUS48706</name>
</gene>
<comment type="caution">
    <text evidence="1">The sequence shown here is derived from an EMBL/GenBank/DDBJ whole genome shotgun (WGS) entry which is preliminary data.</text>
</comment>
<keyword evidence="2" id="KW-1185">Reference proteome</keyword>
<proteinExistence type="predicted"/>
<dbReference type="AlphaFoldDB" id="A0AAV0RKV7"/>
<name>A0AAV0RKV7_9ROSI</name>
<sequence length="88" mass="9904">MGKAFAYYTEGSFFYLGVDPSIFGGSNVFKGTFYCECSNERSLALSLPRYSVVFDQEASRLVSSIREQLMDVSGDYKHQESTPSRFSL</sequence>
<protein>
    <recommendedName>
        <fullName evidence="3">Choline/carnitine acyltransferase domain-containing protein</fullName>
    </recommendedName>
</protein>
<organism evidence="1 2">
    <name type="scientific">Linum tenue</name>
    <dbReference type="NCBI Taxonomy" id="586396"/>
    <lineage>
        <taxon>Eukaryota</taxon>
        <taxon>Viridiplantae</taxon>
        <taxon>Streptophyta</taxon>
        <taxon>Embryophyta</taxon>
        <taxon>Tracheophyta</taxon>
        <taxon>Spermatophyta</taxon>
        <taxon>Magnoliopsida</taxon>
        <taxon>eudicotyledons</taxon>
        <taxon>Gunneridae</taxon>
        <taxon>Pentapetalae</taxon>
        <taxon>rosids</taxon>
        <taxon>fabids</taxon>
        <taxon>Malpighiales</taxon>
        <taxon>Linaceae</taxon>
        <taxon>Linum</taxon>
    </lineage>
</organism>